<evidence type="ECO:0000256" key="1">
    <source>
        <dbReference type="ARBA" id="ARBA00022448"/>
    </source>
</evidence>
<sequence length="77" mass="8196">MSALISIINICKTFSAGTDTEVHALKNVSTEIQQGEVVLIVGPSGSGKSTLLRSINLLEKIDSGNIRAPLKTPFKKD</sequence>
<dbReference type="Pfam" id="PF00005">
    <property type="entry name" value="ABC_tran"/>
    <property type="match status" value="1"/>
</dbReference>
<dbReference type="EMBL" id="CP042817">
    <property type="protein sequence ID" value="QEJ96554.1"/>
    <property type="molecule type" value="Genomic_DNA"/>
</dbReference>
<reference evidence="3 4" key="1">
    <citation type="submission" date="2019-08" db="EMBL/GenBank/DDBJ databases">
        <authorList>
            <person name="Kuhnert P."/>
        </authorList>
    </citation>
    <scope>NUCLEOTIDE SEQUENCE [LARGE SCALE GENOMIC DNA]</scope>
    <source>
        <strain evidence="3 4">B36.5</strain>
    </source>
</reference>
<dbReference type="RefSeq" id="WP_148878511.1">
    <property type="nucleotide sequence ID" value="NZ_CP042813.1"/>
</dbReference>
<dbReference type="SUPFAM" id="SSF52540">
    <property type="entry name" value="P-loop containing nucleoside triphosphate hydrolases"/>
    <property type="match status" value="1"/>
</dbReference>
<evidence type="ECO:0000259" key="2">
    <source>
        <dbReference type="Pfam" id="PF00005"/>
    </source>
</evidence>
<name>A0AAE6M6P5_TREPH</name>
<organism evidence="3 4">
    <name type="scientific">Treponema phagedenis</name>
    <dbReference type="NCBI Taxonomy" id="162"/>
    <lineage>
        <taxon>Bacteria</taxon>
        <taxon>Pseudomonadati</taxon>
        <taxon>Spirochaetota</taxon>
        <taxon>Spirochaetia</taxon>
        <taxon>Spirochaetales</taxon>
        <taxon>Treponemataceae</taxon>
        <taxon>Treponema</taxon>
    </lineage>
</organism>
<dbReference type="AlphaFoldDB" id="A0AAE6M6P5"/>
<evidence type="ECO:0000313" key="3">
    <source>
        <dbReference type="EMBL" id="QEJ96554.1"/>
    </source>
</evidence>
<accession>A0AAE6M6P5</accession>
<keyword evidence="3" id="KW-0547">Nucleotide-binding</keyword>
<dbReference type="InterPro" id="IPR050093">
    <property type="entry name" value="ABC_SmlMolc_Importer"/>
</dbReference>
<evidence type="ECO:0000313" key="4">
    <source>
        <dbReference type="Proteomes" id="UP000323594"/>
    </source>
</evidence>
<dbReference type="InterPro" id="IPR003439">
    <property type="entry name" value="ABC_transporter-like_ATP-bd"/>
</dbReference>
<keyword evidence="1" id="KW-0813">Transport</keyword>
<dbReference type="PANTHER" id="PTHR42781:SF9">
    <property type="entry name" value="AMINO ACID ABC TRANSPORTER, ATP-BINDING PROTEIN-RELATED"/>
    <property type="match status" value="1"/>
</dbReference>
<protein>
    <submittedName>
        <fullName evidence="3">Amino acid ABC transporter ATP-binding protein</fullName>
    </submittedName>
</protein>
<dbReference type="GO" id="GO:0005524">
    <property type="term" value="F:ATP binding"/>
    <property type="evidence" value="ECO:0007669"/>
    <property type="project" value="UniProtKB-KW"/>
</dbReference>
<feature type="domain" description="ABC transporter" evidence="2">
    <location>
        <begin position="25"/>
        <end position="68"/>
    </location>
</feature>
<dbReference type="GO" id="GO:0016887">
    <property type="term" value="F:ATP hydrolysis activity"/>
    <property type="evidence" value="ECO:0007669"/>
    <property type="project" value="InterPro"/>
</dbReference>
<dbReference type="Gene3D" id="3.40.50.300">
    <property type="entry name" value="P-loop containing nucleotide triphosphate hydrolases"/>
    <property type="match status" value="1"/>
</dbReference>
<keyword evidence="3" id="KW-0067">ATP-binding</keyword>
<dbReference type="Proteomes" id="UP000323594">
    <property type="component" value="Chromosome"/>
</dbReference>
<dbReference type="PANTHER" id="PTHR42781">
    <property type="entry name" value="SPERMIDINE/PUTRESCINE IMPORT ATP-BINDING PROTEIN POTA"/>
    <property type="match status" value="1"/>
</dbReference>
<dbReference type="InterPro" id="IPR027417">
    <property type="entry name" value="P-loop_NTPase"/>
</dbReference>
<gene>
    <name evidence="3" type="ORF">FUT82_00055</name>
</gene>
<proteinExistence type="predicted"/>